<protein>
    <submittedName>
        <fullName evidence="1">Uncharacterized protein</fullName>
    </submittedName>
</protein>
<dbReference type="AlphaFoldDB" id="A0AAV1UVX5"/>
<gene>
    <name evidence="1" type="ORF">PM001_LOCUS22785</name>
</gene>
<evidence type="ECO:0000313" key="1">
    <source>
        <dbReference type="EMBL" id="CAK7937635.1"/>
    </source>
</evidence>
<accession>A0AAV1UVX5</accession>
<reference evidence="1" key="1">
    <citation type="submission" date="2024-01" db="EMBL/GenBank/DDBJ databases">
        <authorList>
            <person name="Webb A."/>
        </authorList>
    </citation>
    <scope>NUCLEOTIDE SEQUENCE</scope>
    <source>
        <strain evidence="1">Pm1</strain>
    </source>
</reference>
<comment type="caution">
    <text evidence="1">The sequence shown here is derived from an EMBL/GenBank/DDBJ whole genome shotgun (WGS) entry which is preliminary data.</text>
</comment>
<dbReference type="Proteomes" id="UP001162060">
    <property type="component" value="Unassembled WGS sequence"/>
</dbReference>
<proteinExistence type="predicted"/>
<organism evidence="1 2">
    <name type="scientific">Peronospora matthiolae</name>
    <dbReference type="NCBI Taxonomy" id="2874970"/>
    <lineage>
        <taxon>Eukaryota</taxon>
        <taxon>Sar</taxon>
        <taxon>Stramenopiles</taxon>
        <taxon>Oomycota</taxon>
        <taxon>Peronosporomycetes</taxon>
        <taxon>Peronosporales</taxon>
        <taxon>Peronosporaceae</taxon>
        <taxon>Peronospora</taxon>
    </lineage>
</organism>
<evidence type="ECO:0000313" key="2">
    <source>
        <dbReference type="Proteomes" id="UP001162060"/>
    </source>
</evidence>
<dbReference type="EMBL" id="CAKLBY020000227">
    <property type="protein sequence ID" value="CAK7937635.1"/>
    <property type="molecule type" value="Genomic_DNA"/>
</dbReference>
<name>A0AAV1UVX5_9STRA</name>
<sequence>MSTDTSGDSISRVASLVVVLRGITTITKRSIVGWTCVGEDSSEQSLSPKISSMMPLRSPEPVNLALAVSAADDPEA</sequence>